<evidence type="ECO:0000313" key="3">
    <source>
        <dbReference type="Proteomes" id="UP001500596"/>
    </source>
</evidence>
<accession>A0ABN2G2P0</accession>
<evidence type="ECO:0008006" key="4">
    <source>
        <dbReference type="Google" id="ProtNLM"/>
    </source>
</evidence>
<dbReference type="EMBL" id="BAAAPK010000001">
    <property type="protein sequence ID" value="GAA1664290.1"/>
    <property type="molecule type" value="Genomic_DNA"/>
</dbReference>
<feature type="transmembrane region" description="Helical" evidence="1">
    <location>
        <begin position="173"/>
        <end position="200"/>
    </location>
</feature>
<comment type="caution">
    <text evidence="2">The sequence shown here is derived from an EMBL/GenBank/DDBJ whole genome shotgun (WGS) entry which is preliminary data.</text>
</comment>
<feature type="transmembrane region" description="Helical" evidence="1">
    <location>
        <begin position="324"/>
        <end position="346"/>
    </location>
</feature>
<name>A0ABN2G2P0_9MICO</name>
<feature type="transmembrane region" description="Helical" evidence="1">
    <location>
        <begin position="297"/>
        <end position="318"/>
    </location>
</feature>
<evidence type="ECO:0000256" key="1">
    <source>
        <dbReference type="SAM" id="Phobius"/>
    </source>
</evidence>
<keyword evidence="3" id="KW-1185">Reference proteome</keyword>
<feature type="transmembrane region" description="Helical" evidence="1">
    <location>
        <begin position="264"/>
        <end position="285"/>
    </location>
</feature>
<feature type="transmembrane region" description="Helical" evidence="1">
    <location>
        <begin position="212"/>
        <end position="232"/>
    </location>
</feature>
<reference evidence="2 3" key="1">
    <citation type="journal article" date="2019" name="Int. J. Syst. Evol. Microbiol.">
        <title>The Global Catalogue of Microorganisms (GCM) 10K type strain sequencing project: providing services to taxonomists for standard genome sequencing and annotation.</title>
        <authorList>
            <consortium name="The Broad Institute Genomics Platform"/>
            <consortium name="The Broad Institute Genome Sequencing Center for Infectious Disease"/>
            <person name="Wu L."/>
            <person name="Ma J."/>
        </authorList>
    </citation>
    <scope>NUCLEOTIDE SEQUENCE [LARGE SCALE GENOMIC DNA]</scope>
    <source>
        <strain evidence="2 3">JCM 15575</strain>
    </source>
</reference>
<keyword evidence="1" id="KW-1133">Transmembrane helix</keyword>
<protein>
    <recommendedName>
        <fullName evidence="4">Glycosyltransferase RgtA/B/C/D-like domain-containing protein</fullName>
    </recommendedName>
</protein>
<feature type="transmembrane region" description="Helical" evidence="1">
    <location>
        <begin position="122"/>
        <end position="141"/>
    </location>
</feature>
<dbReference type="Proteomes" id="UP001500596">
    <property type="component" value="Unassembled WGS sequence"/>
</dbReference>
<feature type="transmembrane region" description="Helical" evidence="1">
    <location>
        <begin position="358"/>
        <end position="376"/>
    </location>
</feature>
<keyword evidence="1" id="KW-0812">Transmembrane</keyword>
<organism evidence="2 3">
    <name type="scientific">Microbacterium lacus</name>
    <dbReference type="NCBI Taxonomy" id="415217"/>
    <lineage>
        <taxon>Bacteria</taxon>
        <taxon>Bacillati</taxon>
        <taxon>Actinomycetota</taxon>
        <taxon>Actinomycetes</taxon>
        <taxon>Micrococcales</taxon>
        <taxon>Microbacteriaceae</taxon>
        <taxon>Microbacterium</taxon>
    </lineage>
</organism>
<feature type="transmembrane region" description="Helical" evidence="1">
    <location>
        <begin position="95"/>
        <end position="116"/>
    </location>
</feature>
<keyword evidence="1" id="KW-0472">Membrane</keyword>
<evidence type="ECO:0000313" key="2">
    <source>
        <dbReference type="EMBL" id="GAA1664290.1"/>
    </source>
</evidence>
<gene>
    <name evidence="2" type="ORF">GCM10009807_05610</name>
</gene>
<sequence>MATVTRIDGDPRVSEGFSPALPTRLLTSALPALLAGVLASARSAVVPLWRDEYATALHAGLDVRDLLRAVADGDAVVVPYYLLAHLLAPLLGDGIGLRLVSILAFAASAALIAAVALRWWGAVAGTAAGIMFAVNGAAITAGMTARPYALMLACVTAAIAAADRAGPRNRGVWAVYSAAALAAVSMHLISAVALACIAVIGVGREPSWWRRWAIWSLPALAAAGALGVIGSGQQSQIAWLTPPDVRSATAALAQVAGVSAYRAVVWDALGLTVLAIAAIAAWFALARRGQPERVRGLVFAATLTFVAPTALFVASWVFTPVYTARYLTWISIGAALIVGCAVSAALRGRSPWSRVAGLTASALLLAAVAFAATQLVRPPGLYDDFPALGAELAARAEVGDGVVVIQESAHSAVALSLARVLQEDEWASRLRAELVAGTHPRLDQQSIAATDPLTFRGAGESTRPVGTVWIVSLDEPSAGDLRDIDEHWGCRADARSDEPRFFGGVRLYARVCD</sequence>
<proteinExistence type="predicted"/>